<comment type="caution">
    <text evidence="1">The sequence shown here is derived from an EMBL/GenBank/DDBJ whole genome shotgun (WGS) entry which is preliminary data.</text>
</comment>
<evidence type="ECO:0000313" key="2">
    <source>
        <dbReference type="Proteomes" id="UP001281147"/>
    </source>
</evidence>
<dbReference type="Proteomes" id="UP001281147">
    <property type="component" value="Unassembled WGS sequence"/>
</dbReference>
<organism evidence="1 2">
    <name type="scientific">Vermiconidia calcicola</name>
    <dbReference type="NCBI Taxonomy" id="1690605"/>
    <lineage>
        <taxon>Eukaryota</taxon>
        <taxon>Fungi</taxon>
        <taxon>Dikarya</taxon>
        <taxon>Ascomycota</taxon>
        <taxon>Pezizomycotina</taxon>
        <taxon>Dothideomycetes</taxon>
        <taxon>Dothideomycetidae</taxon>
        <taxon>Mycosphaerellales</taxon>
        <taxon>Extremaceae</taxon>
        <taxon>Vermiconidia</taxon>
    </lineage>
</organism>
<protein>
    <submittedName>
        <fullName evidence="1">Uncharacterized protein</fullName>
    </submittedName>
</protein>
<keyword evidence="2" id="KW-1185">Reference proteome</keyword>
<sequence length="365" mass="39090">MSTSTPSTMEAVLVNGNKARVAFDVPIPKMRPTYLLAKVEAVALNPTDWKHIAGKRAGTNSISGCDFAGTVVELGPEVTKDLKPGDRVAGTAHGANFSQPEDGVFAEYAMVKGDLLVKLPDSLSFEQAATFPLGVSTVGQGLFQRALKLNLPTEPIKESVPVLIYGGSSATGSLAIQYAKLAGYKVLTTCSPHNFDFVKSLGADAVYNYKDSECAKNINKDTNNGLKLVWDTISLESSAKICAEALSSDTSGARYGSILPVKFPREGVETTMTFMYTIFNDAFEKGGSKTPAVPEDFDFAKKFFGITEKLLAEGKLKTHPEKVGQKGLEGVLDGLKDLKEDKVTGQKLVYRVGETPKDSGAEVEL</sequence>
<name>A0ACC3MFK7_9PEZI</name>
<proteinExistence type="predicted"/>
<dbReference type="EMBL" id="JAUTXU010000328">
    <property type="protein sequence ID" value="KAK3686264.1"/>
    <property type="molecule type" value="Genomic_DNA"/>
</dbReference>
<gene>
    <name evidence="1" type="ORF">LTR37_019987</name>
</gene>
<evidence type="ECO:0000313" key="1">
    <source>
        <dbReference type="EMBL" id="KAK3686264.1"/>
    </source>
</evidence>
<reference evidence="1" key="1">
    <citation type="submission" date="2023-07" db="EMBL/GenBank/DDBJ databases">
        <title>Black Yeasts Isolated from many extreme environments.</title>
        <authorList>
            <person name="Coleine C."/>
            <person name="Stajich J.E."/>
            <person name="Selbmann L."/>
        </authorList>
    </citation>
    <scope>NUCLEOTIDE SEQUENCE</scope>
    <source>
        <strain evidence="1">CCFEE 5714</strain>
    </source>
</reference>
<accession>A0ACC3MFK7</accession>